<dbReference type="Proteomes" id="UP000019184">
    <property type="component" value="Unassembled WGS sequence"/>
</dbReference>
<evidence type="ECO:0000313" key="2">
    <source>
        <dbReference type="Proteomes" id="UP000019184"/>
    </source>
</evidence>
<sequence>MKIPKLKVLVEVGGVREVTVSYDADADGWTVQVKYATQTGERIEVLERQRDGARVFTTLDAVARTLRTAGVSTFCVINPQAVEGSPDDR</sequence>
<reference evidence="1 2" key="1">
    <citation type="journal article" date="2014" name="ISME J.">
        <title>Candidatus Competibacter-lineage genomes retrieved from metagenomes reveal functional metabolic diversity.</title>
        <authorList>
            <person name="McIlroy S.J."/>
            <person name="Albertsen M."/>
            <person name="Andresen E.K."/>
            <person name="Saunders A.M."/>
            <person name="Kristiansen R."/>
            <person name="Stokholm-Bjerregaard M."/>
            <person name="Nielsen K.L."/>
            <person name="Nielsen P.H."/>
        </authorList>
    </citation>
    <scope>NUCLEOTIDE SEQUENCE [LARGE SCALE GENOMIC DNA]</scope>
    <source>
        <strain evidence="1 2">Run_B_J11</strain>
    </source>
</reference>
<protein>
    <submittedName>
        <fullName evidence="1">Uncharacterized protein</fullName>
    </submittedName>
</protein>
<dbReference type="EMBL" id="CBTK010000175">
    <property type="protein sequence ID" value="CDH45557.1"/>
    <property type="molecule type" value="Genomic_DNA"/>
</dbReference>
<name>A0A7U7GC56_9GAMM</name>
<comment type="caution">
    <text evidence="1">The sequence shown here is derived from an EMBL/GenBank/DDBJ whole genome shotgun (WGS) entry which is preliminary data.</text>
</comment>
<gene>
    <name evidence="1" type="ORF">BN874_2560007</name>
</gene>
<dbReference type="RefSeq" id="WP_034433373.1">
    <property type="nucleotide sequence ID" value="NZ_CBTK010000175.1"/>
</dbReference>
<proteinExistence type="predicted"/>
<organism evidence="1 2">
    <name type="scientific">Candidatus Contendobacter odensis Run_B_J11</name>
    <dbReference type="NCBI Taxonomy" id="1400861"/>
    <lineage>
        <taxon>Bacteria</taxon>
        <taxon>Pseudomonadati</taxon>
        <taxon>Pseudomonadota</taxon>
        <taxon>Gammaproteobacteria</taxon>
        <taxon>Candidatus Competibacteraceae</taxon>
        <taxon>Candidatus Contendibacter</taxon>
    </lineage>
</organism>
<dbReference type="OrthoDB" id="5588530at2"/>
<dbReference type="AlphaFoldDB" id="A0A7U7GC56"/>
<accession>A0A7U7GC56</accession>
<evidence type="ECO:0000313" key="1">
    <source>
        <dbReference type="EMBL" id="CDH45557.1"/>
    </source>
</evidence>
<keyword evidence="2" id="KW-1185">Reference proteome</keyword>